<proteinExistence type="predicted"/>
<protein>
    <submittedName>
        <fullName evidence="1">Uncharacterized protein</fullName>
    </submittedName>
</protein>
<feature type="non-terminal residue" evidence="1">
    <location>
        <position position="144"/>
    </location>
</feature>
<name>A0A382LW52_9ZZZZ</name>
<organism evidence="1">
    <name type="scientific">marine metagenome</name>
    <dbReference type="NCBI Taxonomy" id="408172"/>
    <lineage>
        <taxon>unclassified sequences</taxon>
        <taxon>metagenomes</taxon>
        <taxon>ecological metagenomes</taxon>
    </lineage>
</organism>
<dbReference type="EMBL" id="UINC01089611">
    <property type="protein sequence ID" value="SVC40850.1"/>
    <property type="molecule type" value="Genomic_DNA"/>
</dbReference>
<dbReference type="Pfam" id="PF07394">
    <property type="entry name" value="DUF1501"/>
    <property type="match status" value="1"/>
</dbReference>
<evidence type="ECO:0000313" key="1">
    <source>
        <dbReference type="EMBL" id="SVC40850.1"/>
    </source>
</evidence>
<sequence length="144" mass="15787">MTRREMLRNCAAGFGNLALVSLLTEQGYATDAIGQPLAPRMPHFAPKAKRIIFLFMFGGPSAHDLFLHKPLLERDHGKPNPIPEPRIVFARTGKLMKSPWKVKQHGQSGAWIGELLPEIASVADDLCFLKGMHGTNPEHGAAAL</sequence>
<dbReference type="AlphaFoldDB" id="A0A382LW52"/>
<accession>A0A382LW52</accession>
<gene>
    <name evidence="1" type="ORF">METZ01_LOCUS293704</name>
</gene>
<dbReference type="InterPro" id="IPR010869">
    <property type="entry name" value="DUF1501"/>
</dbReference>
<reference evidence="1" key="1">
    <citation type="submission" date="2018-05" db="EMBL/GenBank/DDBJ databases">
        <authorList>
            <person name="Lanie J.A."/>
            <person name="Ng W.-L."/>
            <person name="Kazmierczak K.M."/>
            <person name="Andrzejewski T.M."/>
            <person name="Davidsen T.M."/>
            <person name="Wayne K.J."/>
            <person name="Tettelin H."/>
            <person name="Glass J.I."/>
            <person name="Rusch D."/>
            <person name="Podicherti R."/>
            <person name="Tsui H.-C.T."/>
            <person name="Winkler M.E."/>
        </authorList>
    </citation>
    <scope>NUCLEOTIDE SEQUENCE</scope>
</reference>